<comment type="caution">
    <text evidence="2">The sequence shown here is derived from an EMBL/GenBank/DDBJ whole genome shotgun (WGS) entry which is preliminary data.</text>
</comment>
<dbReference type="InterPro" id="IPR029058">
    <property type="entry name" value="AB_hydrolase_fold"/>
</dbReference>
<dbReference type="SUPFAM" id="SSF53474">
    <property type="entry name" value="alpha/beta-Hydrolases"/>
    <property type="match status" value="1"/>
</dbReference>
<feature type="region of interest" description="Disordered" evidence="1">
    <location>
        <begin position="431"/>
        <end position="467"/>
    </location>
</feature>
<evidence type="ECO:0000313" key="2">
    <source>
        <dbReference type="EMBL" id="GAW79171.1"/>
    </source>
</evidence>
<accession>A0A1Y1J9J4</accession>
<keyword evidence="2" id="KW-0378">Hydrolase</keyword>
<dbReference type="GeneID" id="39745871"/>
<evidence type="ECO:0000256" key="1">
    <source>
        <dbReference type="SAM" id="MobiDB-lite"/>
    </source>
</evidence>
<dbReference type="RefSeq" id="XP_028541760.1">
    <property type="nucleotide sequence ID" value="XM_028685959.1"/>
</dbReference>
<name>A0A1Y1J9J4_PLAGO</name>
<dbReference type="EMBL" id="BDQF01000002">
    <property type="protein sequence ID" value="GAW79171.1"/>
    <property type="molecule type" value="Genomic_DNA"/>
</dbReference>
<gene>
    <name evidence="2" type="ORF">PGO_021410</name>
</gene>
<evidence type="ECO:0000313" key="3">
    <source>
        <dbReference type="Proteomes" id="UP000195521"/>
    </source>
</evidence>
<keyword evidence="3" id="KW-1185">Reference proteome</keyword>
<dbReference type="PANTHER" id="PTHR12277">
    <property type="entry name" value="ALPHA/BETA HYDROLASE DOMAIN-CONTAINING PROTEIN"/>
    <property type="match status" value="1"/>
</dbReference>
<feature type="compositionally biased region" description="Polar residues" evidence="1">
    <location>
        <begin position="513"/>
        <end position="522"/>
    </location>
</feature>
<sequence length="636" mass="73213">MGNSLSNTALFRPTEPSYKDDLKNLVFIPELMDIDVDKFLEDKRFEIFNKEENIKELSKKKFPAIFLYSKKLKTKHTIMYFHSNSCDLGQIYDEMCNLYDYLHVNILAIEYVGFGLCYLEGSPNQYNINRRALAAYNFLRSLNLKSEQILLFGRSIGTGVATKLGYNLKLLGDNVGGIILHSPYISIEKLVEEYVTYSSYIIENIYDNFKNLSLLSNNDDSDTPLLLIHGKEDEVIGVSHSEFLMKNLNNKFKTAFYPSDSYHNYYYVIDDLAVPTKTFLDKQSKSRHEKSVDIVVPKSFFKIETETHKITHREANARGSMSEKEGRKSEDTLSAYDMGEKKKENSMKDIEKKKNGAISSQIKNTIGEDSEKREKQYKENCTTKSGYKTNKLFQEKRDASSEISSSSRNDKEVLTDINVEEKIKIYNKYISNARPPSGKDITRNDVQINSNNSEKKDNSNKDAKKNNNKINVIISSINDAGLKNLKNKDEKKHEVVGIKATFGNDLEHRSRNNHSGSASDSAIDQKKKTKIISDSENKYKNCYTLKKRELKQEMEERKMPHHKGDNNSSKGTDRKIMEIKKYENKVDLDKFIKKNDATSNKNIPSCLNKCKDETIDLEQKTKELHKDETEKREEVA</sequence>
<protein>
    <submittedName>
        <fullName evidence="2">Alpha/beta hydrolase</fullName>
    </submittedName>
</protein>
<feature type="region of interest" description="Disordered" evidence="1">
    <location>
        <begin position="311"/>
        <end position="383"/>
    </location>
</feature>
<feature type="compositionally biased region" description="Basic and acidic residues" evidence="1">
    <location>
        <begin position="453"/>
        <end position="465"/>
    </location>
</feature>
<dbReference type="OrthoDB" id="10249433at2759"/>
<reference evidence="3" key="1">
    <citation type="submission" date="2017-04" db="EMBL/GenBank/DDBJ databases">
        <title>Plasmodium gonderi genome.</title>
        <authorList>
            <person name="Arisue N."/>
            <person name="Honma H."/>
            <person name="Kawai S."/>
            <person name="Tougan T."/>
            <person name="Tanabe K."/>
            <person name="Horii T."/>
        </authorList>
    </citation>
    <scope>NUCLEOTIDE SEQUENCE [LARGE SCALE GENOMIC DNA]</scope>
    <source>
        <strain evidence="3">ATCC 30045</strain>
    </source>
</reference>
<proteinExistence type="predicted"/>
<feature type="compositionally biased region" description="Basic and acidic residues" evidence="1">
    <location>
        <begin position="338"/>
        <end position="354"/>
    </location>
</feature>
<dbReference type="PANTHER" id="PTHR12277:SF197">
    <property type="entry name" value="CHROMOSOME UNDETERMINED SCAFFOLD_38, WHOLE GENOME SHOTGUN SEQUENCE"/>
    <property type="match status" value="1"/>
</dbReference>
<dbReference type="AlphaFoldDB" id="A0A1Y1J9J4"/>
<dbReference type="Proteomes" id="UP000195521">
    <property type="component" value="Unassembled WGS sequence"/>
</dbReference>
<feature type="compositionally biased region" description="Basic and acidic residues" evidence="1">
    <location>
        <begin position="311"/>
        <end position="331"/>
    </location>
</feature>
<organism evidence="2 3">
    <name type="scientific">Plasmodium gonderi</name>
    <dbReference type="NCBI Taxonomy" id="77519"/>
    <lineage>
        <taxon>Eukaryota</taxon>
        <taxon>Sar</taxon>
        <taxon>Alveolata</taxon>
        <taxon>Apicomplexa</taxon>
        <taxon>Aconoidasida</taxon>
        <taxon>Haemosporida</taxon>
        <taxon>Plasmodiidae</taxon>
        <taxon>Plasmodium</taxon>
        <taxon>Plasmodium (Plasmodium)</taxon>
    </lineage>
</organism>
<feature type="compositionally biased region" description="Basic and acidic residues" evidence="1">
    <location>
        <begin position="369"/>
        <end position="378"/>
    </location>
</feature>
<dbReference type="GO" id="GO:0016787">
    <property type="term" value="F:hydrolase activity"/>
    <property type="evidence" value="ECO:0007669"/>
    <property type="project" value="UniProtKB-KW"/>
</dbReference>
<dbReference type="Gene3D" id="3.40.50.1820">
    <property type="entry name" value="alpha/beta hydrolase"/>
    <property type="match status" value="1"/>
</dbReference>
<feature type="region of interest" description="Disordered" evidence="1">
    <location>
        <begin position="506"/>
        <end position="529"/>
    </location>
</feature>
<dbReference type="OMA" id="ISTIFEP"/>